<keyword evidence="3" id="KW-0456">Lyase</keyword>
<dbReference type="GO" id="GO:0016853">
    <property type="term" value="F:isomerase activity"/>
    <property type="evidence" value="ECO:0007669"/>
    <property type="project" value="UniProtKB-KW"/>
</dbReference>
<dbReference type="PANTHER" id="PTHR11941:SF169">
    <property type="entry name" value="(7AS)-7A-METHYL-1,5-DIOXO-2,3,5,6,7,7A-HEXAHYDRO-1H-INDENE-CARBOXYL-COA HYDROLASE"/>
    <property type="match status" value="1"/>
</dbReference>
<protein>
    <submittedName>
        <fullName evidence="4">Enoyl-CoA hydratase/isomerase family protein</fullName>
    </submittedName>
</protein>
<keyword evidence="5" id="KW-1185">Reference proteome</keyword>
<evidence type="ECO:0000256" key="3">
    <source>
        <dbReference type="ARBA" id="ARBA00023239"/>
    </source>
</evidence>
<organism evidence="4 5">
    <name type="scientific">Aeromicrobium piscarium</name>
    <dbReference type="NCBI Taxonomy" id="2590901"/>
    <lineage>
        <taxon>Bacteria</taxon>
        <taxon>Bacillati</taxon>
        <taxon>Actinomycetota</taxon>
        <taxon>Actinomycetes</taxon>
        <taxon>Propionibacteriales</taxon>
        <taxon>Nocardioidaceae</taxon>
        <taxon>Aeromicrobium</taxon>
    </lineage>
</organism>
<dbReference type="EMBL" id="VLNT01000002">
    <property type="protein sequence ID" value="TSD65677.1"/>
    <property type="molecule type" value="Genomic_DNA"/>
</dbReference>
<dbReference type="SUPFAM" id="SSF52096">
    <property type="entry name" value="ClpP/crotonase"/>
    <property type="match status" value="1"/>
</dbReference>
<dbReference type="InterPro" id="IPR029045">
    <property type="entry name" value="ClpP/crotonase-like_dom_sf"/>
</dbReference>
<dbReference type="GO" id="GO:0006635">
    <property type="term" value="P:fatty acid beta-oxidation"/>
    <property type="evidence" value="ECO:0007669"/>
    <property type="project" value="TreeGrafter"/>
</dbReference>
<accession>A0A554SH62</accession>
<dbReference type="GO" id="GO:0016829">
    <property type="term" value="F:lyase activity"/>
    <property type="evidence" value="ECO:0007669"/>
    <property type="project" value="UniProtKB-KW"/>
</dbReference>
<dbReference type="Pfam" id="PF00378">
    <property type="entry name" value="ECH_1"/>
    <property type="match status" value="1"/>
</dbReference>
<dbReference type="AlphaFoldDB" id="A0A554SH62"/>
<proteinExistence type="inferred from homology"/>
<dbReference type="OrthoDB" id="8640486at2"/>
<sequence>MDAMTTLEDAAPVKVRMTGEGSAVHLELDSPATRNALSPETVRALRRAVESAVAEERAALVMTSTGPAFAAGMDLRQIDHADDETLRRQFREIQGLLTDLYQAPLVTVAVLDGDAVGAGADLALACDHRIGSPRTTFRFPGPQFGLLLGTRRLAQETSPAIAQGLALTGAKLSARRALDVGLLTQLVESDQLESTAGAVVGAAGSSVVGIAGLTRAVRRDRPAQSDLELLEESMTPGLAQRMTAFRDRTGRRR</sequence>
<keyword evidence="2" id="KW-0443">Lipid metabolism</keyword>
<dbReference type="PANTHER" id="PTHR11941">
    <property type="entry name" value="ENOYL-COA HYDRATASE-RELATED"/>
    <property type="match status" value="1"/>
</dbReference>
<dbReference type="InterPro" id="IPR001753">
    <property type="entry name" value="Enoyl-CoA_hydra/iso"/>
</dbReference>
<reference evidence="4 5" key="1">
    <citation type="submission" date="2019-07" db="EMBL/GenBank/DDBJ databases">
        <authorList>
            <person name="Zhao L.H."/>
        </authorList>
    </citation>
    <scope>NUCLEOTIDE SEQUENCE [LARGE SCALE GENOMIC DNA]</scope>
    <source>
        <strain evidence="4 5">Co35</strain>
    </source>
</reference>
<name>A0A554SH62_9ACTN</name>
<evidence type="ECO:0000256" key="2">
    <source>
        <dbReference type="ARBA" id="ARBA00023098"/>
    </source>
</evidence>
<comment type="similarity">
    <text evidence="1">Belongs to the enoyl-CoA hydratase/isomerase family.</text>
</comment>
<gene>
    <name evidence="4" type="ORF">FNM00_04450</name>
</gene>
<dbReference type="Proteomes" id="UP000316988">
    <property type="component" value="Unassembled WGS sequence"/>
</dbReference>
<dbReference type="CDD" id="cd06558">
    <property type="entry name" value="crotonase-like"/>
    <property type="match status" value="1"/>
</dbReference>
<evidence type="ECO:0000256" key="1">
    <source>
        <dbReference type="ARBA" id="ARBA00005254"/>
    </source>
</evidence>
<keyword evidence="4" id="KW-0413">Isomerase</keyword>
<comment type="caution">
    <text evidence="4">The sequence shown here is derived from an EMBL/GenBank/DDBJ whole genome shotgun (WGS) entry which is preliminary data.</text>
</comment>
<dbReference type="Gene3D" id="3.90.226.10">
    <property type="entry name" value="2-enoyl-CoA Hydratase, Chain A, domain 1"/>
    <property type="match status" value="1"/>
</dbReference>
<evidence type="ECO:0000313" key="4">
    <source>
        <dbReference type="EMBL" id="TSD65677.1"/>
    </source>
</evidence>
<evidence type="ECO:0000313" key="5">
    <source>
        <dbReference type="Proteomes" id="UP000316988"/>
    </source>
</evidence>